<dbReference type="PANTHER" id="PTHR30332:SF17">
    <property type="entry name" value="TYPE IV PILIATION SYSTEM PROTEIN DR_0774-RELATED"/>
    <property type="match status" value="1"/>
</dbReference>
<evidence type="ECO:0000256" key="2">
    <source>
        <dbReference type="SAM" id="SignalP"/>
    </source>
</evidence>
<dbReference type="InterPro" id="IPR004846">
    <property type="entry name" value="T2SS/T3SS_dom"/>
</dbReference>
<name>A0ABU0C3V3_9BRAD</name>
<organism evidence="4 5">
    <name type="scientific">Rhodopseudomonas julia</name>
    <dbReference type="NCBI Taxonomy" id="200617"/>
    <lineage>
        <taxon>Bacteria</taxon>
        <taxon>Pseudomonadati</taxon>
        <taxon>Pseudomonadota</taxon>
        <taxon>Alphaproteobacteria</taxon>
        <taxon>Hyphomicrobiales</taxon>
        <taxon>Nitrobacteraceae</taxon>
        <taxon>Rhodopseudomonas</taxon>
    </lineage>
</organism>
<dbReference type="InterPro" id="IPR007055">
    <property type="entry name" value="BON_dom"/>
</dbReference>
<comment type="similarity">
    <text evidence="1">Belongs to the bacterial secretin family.</text>
</comment>
<dbReference type="PANTHER" id="PTHR30332">
    <property type="entry name" value="PROBABLE GENERAL SECRETION PATHWAY PROTEIN D"/>
    <property type="match status" value="1"/>
</dbReference>
<protein>
    <submittedName>
        <fullName evidence="4">Pilus assembly protein CpaC</fullName>
    </submittedName>
</protein>
<reference evidence="4 5" key="1">
    <citation type="submission" date="2023-07" db="EMBL/GenBank/DDBJ databases">
        <title>Genomic Encyclopedia of Type Strains, Phase IV (KMG-IV): sequencing the most valuable type-strain genomes for metagenomic binning, comparative biology and taxonomic classification.</title>
        <authorList>
            <person name="Goeker M."/>
        </authorList>
    </citation>
    <scope>NUCLEOTIDE SEQUENCE [LARGE SCALE GENOMIC DNA]</scope>
    <source>
        <strain evidence="4 5">DSM 11549</strain>
    </source>
</reference>
<proteinExistence type="inferred from homology"/>
<dbReference type="PRINTS" id="PR00811">
    <property type="entry name" value="BCTERIALGSPD"/>
</dbReference>
<evidence type="ECO:0000259" key="3">
    <source>
        <dbReference type="PROSITE" id="PS50914"/>
    </source>
</evidence>
<dbReference type="PROSITE" id="PS50914">
    <property type="entry name" value="BON"/>
    <property type="match status" value="1"/>
</dbReference>
<evidence type="ECO:0000313" key="5">
    <source>
        <dbReference type="Proteomes" id="UP001230253"/>
    </source>
</evidence>
<dbReference type="Pfam" id="PF13629">
    <property type="entry name" value="T2SS-T3SS_pil_N"/>
    <property type="match status" value="1"/>
</dbReference>
<dbReference type="InterPro" id="IPR032789">
    <property type="entry name" value="T2SS-T3SS_pil_N"/>
</dbReference>
<dbReference type="EMBL" id="JAUSUK010000001">
    <property type="protein sequence ID" value="MDQ0325185.1"/>
    <property type="molecule type" value="Genomic_DNA"/>
</dbReference>
<feature type="domain" description="BON" evidence="3">
    <location>
        <begin position="111"/>
        <end position="184"/>
    </location>
</feature>
<dbReference type="Proteomes" id="UP001230253">
    <property type="component" value="Unassembled WGS sequence"/>
</dbReference>
<feature type="chain" id="PRO_5045409523" evidence="2">
    <location>
        <begin position="29"/>
        <end position="503"/>
    </location>
</feature>
<sequence length="503" mass="52354">MIGHAHRWALAVLTFVALSLPLAEASKAASDFPRTITLSATGASQNQPLRLGVNKSMVVELPRPAGDVLVSNPEIADAVLRTSTRLYLIGVKTGQANVFLFDAGGRQIASLDLYVETDLTPLNRLLRTAIPDAQINAEVINGSIVLTGYVPSSSASQKAEQIARSLIQSSGGGGMSAGSITINTGGGGSSSDGGPGIINLLKITGQEQVNLRVTIAEVNREIVKQLGINTQAVLQDGNLGFGAITDGAVSGVSSLSPFNFPINTNTDPASLGFAWNNNGNKLSASIKALEEASMLRSLAEPNLTAVSGETANFLVGGEFPVPVSVDNDGNISVAFKQFGVNLAFTPVVLDGGRISLKVRTEVSDLASEGSFSTAAGITIPGITVRRAETTVELPSGGAFAIAGLIKDETRRAVSGLPGLQHLPILGALFSSKDFLRSQTELVVIITPYIVKPVAPQKLARPDDNLAMANDAEAYFLGSLIKRYGAQGDRPTGVYAGQVGFSFD</sequence>
<keyword evidence="2" id="KW-0732">Signal</keyword>
<evidence type="ECO:0000313" key="4">
    <source>
        <dbReference type="EMBL" id="MDQ0325185.1"/>
    </source>
</evidence>
<dbReference type="Pfam" id="PF04972">
    <property type="entry name" value="BON"/>
    <property type="match status" value="1"/>
</dbReference>
<gene>
    <name evidence="4" type="ORF">J2R99_001034</name>
</gene>
<dbReference type="RefSeq" id="WP_307153406.1">
    <property type="nucleotide sequence ID" value="NZ_JAUSUK010000001.1"/>
</dbReference>
<feature type="signal peptide" evidence="2">
    <location>
        <begin position="1"/>
        <end position="28"/>
    </location>
</feature>
<accession>A0ABU0C3V3</accession>
<comment type="caution">
    <text evidence="4">The sequence shown here is derived from an EMBL/GenBank/DDBJ whole genome shotgun (WGS) entry which is preliminary data.</text>
</comment>
<evidence type="ECO:0000256" key="1">
    <source>
        <dbReference type="RuleBase" id="RU004003"/>
    </source>
</evidence>
<dbReference type="InterPro" id="IPR050810">
    <property type="entry name" value="Bact_Secretion_Sys_Channel"/>
</dbReference>
<dbReference type="InterPro" id="IPR001775">
    <property type="entry name" value="GspD/PilQ"/>
</dbReference>
<dbReference type="Pfam" id="PF00263">
    <property type="entry name" value="Secretin"/>
    <property type="match status" value="1"/>
</dbReference>
<keyword evidence="5" id="KW-1185">Reference proteome</keyword>